<dbReference type="EMBL" id="MK867354">
    <property type="protein sequence ID" value="QFG06440.1"/>
    <property type="molecule type" value="Genomic_DNA"/>
</dbReference>
<keyword evidence="2" id="KW-1185">Reference proteome</keyword>
<proteinExistence type="predicted"/>
<gene>
    <name evidence="1" type="ORF">SSCSM1_177</name>
</gene>
<sequence>MKQKLAEFYDLIEGAVDDAFLKQNLNLKLYDYLKQNNFTKDDLGEILDSSCLNSISSISKELDDYIIGGSDSIHKQLREAYGYMSKPLARKVKIYLDSMVDDVVRYKNDKGRRRVKKKSK</sequence>
<protein>
    <submittedName>
        <fullName evidence="1">Uncharacterized protein</fullName>
    </submittedName>
</protein>
<dbReference type="Proteomes" id="UP000515683">
    <property type="component" value="Segment"/>
</dbReference>
<accession>A0A6M2ZHP1</accession>
<reference evidence="1" key="1">
    <citation type="submission" date="2019-04" db="EMBL/GenBank/DDBJ databases">
        <title>Genomic and proteomic characterization of cyanophage S-SCSM1 provides new insights into understanding the viral gene diversity and phage-host interactions.</title>
        <authorList>
            <person name="Wang Q."/>
            <person name="Xu Y."/>
            <person name="Jiao N."/>
            <person name="Zhang R."/>
        </authorList>
    </citation>
    <scope>NUCLEOTIDE SEQUENCE [LARGE SCALE GENOMIC DNA]</scope>
</reference>
<organism evidence="1 2">
    <name type="scientific">Synechococcus phage S-SCSM1</name>
    <dbReference type="NCBI Taxonomy" id="2588487"/>
    <lineage>
        <taxon>Viruses</taxon>
        <taxon>Duplodnaviria</taxon>
        <taxon>Heunggongvirae</taxon>
        <taxon>Uroviricota</taxon>
        <taxon>Caudoviricetes</taxon>
        <taxon>Pantevenvirales</taxon>
        <taxon>Kyanoviridae</taxon>
        <taxon>Zhoulongquanvirus</taxon>
        <taxon>Zhoulongquanvirus esscess</taxon>
    </lineage>
</organism>
<evidence type="ECO:0000313" key="2">
    <source>
        <dbReference type="Proteomes" id="UP000515683"/>
    </source>
</evidence>
<name>A0A6M2ZHP1_9CAUD</name>
<evidence type="ECO:0000313" key="1">
    <source>
        <dbReference type="EMBL" id="QFG06440.1"/>
    </source>
</evidence>